<name>A0A9P4SAK2_9PEZI</name>
<keyword evidence="3" id="KW-1185">Reference proteome</keyword>
<dbReference type="OrthoDB" id="275715at2759"/>
<dbReference type="AlphaFoldDB" id="A0A9P4SAK2"/>
<sequence length="142" mass="16266">MLTPYVQTISSSRANRSGRAQVDHDVMEGLPIRQWRNKETTFGAPPEEKSPASKNAWPELPMPRDSHLLPEMSQQLLRAARAGRLYKPPTPPIDDEKENLDEDEEIKETQKGFVARKWAQVSKHQEEPEPEFLAKRRKGLPS</sequence>
<reference evidence="2" key="1">
    <citation type="journal article" date="2020" name="Stud. Mycol.">
        <title>101 Dothideomycetes genomes: a test case for predicting lifestyles and emergence of pathogens.</title>
        <authorList>
            <person name="Haridas S."/>
            <person name="Albert R."/>
            <person name="Binder M."/>
            <person name="Bloem J."/>
            <person name="Labutti K."/>
            <person name="Salamov A."/>
            <person name="Andreopoulos B."/>
            <person name="Baker S."/>
            <person name="Barry K."/>
            <person name="Bills G."/>
            <person name="Bluhm B."/>
            <person name="Cannon C."/>
            <person name="Castanera R."/>
            <person name="Culley D."/>
            <person name="Daum C."/>
            <person name="Ezra D."/>
            <person name="Gonzalez J."/>
            <person name="Henrissat B."/>
            <person name="Kuo A."/>
            <person name="Liang C."/>
            <person name="Lipzen A."/>
            <person name="Lutzoni F."/>
            <person name="Magnuson J."/>
            <person name="Mondo S."/>
            <person name="Nolan M."/>
            <person name="Ohm R."/>
            <person name="Pangilinan J."/>
            <person name="Park H.-J."/>
            <person name="Ramirez L."/>
            <person name="Alfaro M."/>
            <person name="Sun H."/>
            <person name="Tritt A."/>
            <person name="Yoshinaga Y."/>
            <person name="Zwiers L.-H."/>
            <person name="Turgeon B."/>
            <person name="Goodwin S."/>
            <person name="Spatafora J."/>
            <person name="Crous P."/>
            <person name="Grigoriev I."/>
        </authorList>
    </citation>
    <scope>NUCLEOTIDE SEQUENCE</scope>
    <source>
        <strain evidence="2">CBS 101060</strain>
    </source>
</reference>
<evidence type="ECO:0000313" key="3">
    <source>
        <dbReference type="Proteomes" id="UP000799429"/>
    </source>
</evidence>
<comment type="caution">
    <text evidence="2">The sequence shown here is derived from an EMBL/GenBank/DDBJ whole genome shotgun (WGS) entry which is preliminary data.</text>
</comment>
<evidence type="ECO:0000313" key="2">
    <source>
        <dbReference type="EMBL" id="KAF2839072.1"/>
    </source>
</evidence>
<organism evidence="2 3">
    <name type="scientific">Patellaria atrata CBS 101060</name>
    <dbReference type="NCBI Taxonomy" id="1346257"/>
    <lineage>
        <taxon>Eukaryota</taxon>
        <taxon>Fungi</taxon>
        <taxon>Dikarya</taxon>
        <taxon>Ascomycota</taxon>
        <taxon>Pezizomycotina</taxon>
        <taxon>Dothideomycetes</taxon>
        <taxon>Dothideomycetes incertae sedis</taxon>
        <taxon>Patellariales</taxon>
        <taxon>Patellariaceae</taxon>
        <taxon>Patellaria</taxon>
    </lineage>
</organism>
<feature type="non-terminal residue" evidence="2">
    <location>
        <position position="142"/>
    </location>
</feature>
<gene>
    <name evidence="2" type="ORF">M501DRAFT_933790</name>
</gene>
<evidence type="ECO:0000256" key="1">
    <source>
        <dbReference type="SAM" id="MobiDB-lite"/>
    </source>
</evidence>
<feature type="region of interest" description="Disordered" evidence="1">
    <location>
        <begin position="83"/>
        <end position="142"/>
    </location>
</feature>
<proteinExistence type="predicted"/>
<dbReference type="Proteomes" id="UP000799429">
    <property type="component" value="Unassembled WGS sequence"/>
</dbReference>
<feature type="compositionally biased region" description="Acidic residues" evidence="1">
    <location>
        <begin position="93"/>
        <end position="106"/>
    </location>
</feature>
<feature type="compositionally biased region" description="Polar residues" evidence="1">
    <location>
        <begin position="1"/>
        <end position="15"/>
    </location>
</feature>
<protein>
    <submittedName>
        <fullName evidence="2">Uncharacterized protein</fullName>
    </submittedName>
</protein>
<accession>A0A9P4SAK2</accession>
<feature type="region of interest" description="Disordered" evidence="1">
    <location>
        <begin position="1"/>
        <end position="66"/>
    </location>
</feature>
<dbReference type="EMBL" id="MU006095">
    <property type="protein sequence ID" value="KAF2839072.1"/>
    <property type="molecule type" value="Genomic_DNA"/>
</dbReference>